<dbReference type="Proteomes" id="UP001331761">
    <property type="component" value="Unassembled WGS sequence"/>
</dbReference>
<feature type="transmembrane region" description="Helical" evidence="1">
    <location>
        <begin position="124"/>
        <end position="146"/>
    </location>
</feature>
<protein>
    <submittedName>
        <fullName evidence="2">Uncharacterized protein</fullName>
    </submittedName>
</protein>
<feature type="transmembrane region" description="Helical" evidence="1">
    <location>
        <begin position="195"/>
        <end position="215"/>
    </location>
</feature>
<comment type="caution">
    <text evidence="2">The sequence shown here is derived from an EMBL/GenBank/DDBJ whole genome shotgun (WGS) entry which is preliminary data.</text>
</comment>
<proteinExistence type="predicted"/>
<feature type="transmembrane region" description="Helical" evidence="1">
    <location>
        <begin position="152"/>
        <end position="175"/>
    </location>
</feature>
<evidence type="ECO:0000256" key="1">
    <source>
        <dbReference type="SAM" id="Phobius"/>
    </source>
</evidence>
<keyword evidence="1" id="KW-0812">Transmembrane</keyword>
<feature type="transmembrane region" description="Helical" evidence="1">
    <location>
        <begin position="44"/>
        <end position="66"/>
    </location>
</feature>
<dbReference type="AlphaFoldDB" id="A0AAN8IKQ1"/>
<keyword evidence="3" id="KW-1185">Reference proteome</keyword>
<feature type="transmembrane region" description="Helical" evidence="1">
    <location>
        <begin position="86"/>
        <end position="112"/>
    </location>
</feature>
<organism evidence="2 3">
    <name type="scientific">Trichostrongylus colubriformis</name>
    <name type="common">Black scour worm</name>
    <dbReference type="NCBI Taxonomy" id="6319"/>
    <lineage>
        <taxon>Eukaryota</taxon>
        <taxon>Metazoa</taxon>
        <taxon>Ecdysozoa</taxon>
        <taxon>Nematoda</taxon>
        <taxon>Chromadorea</taxon>
        <taxon>Rhabditida</taxon>
        <taxon>Rhabditina</taxon>
        <taxon>Rhabditomorpha</taxon>
        <taxon>Strongyloidea</taxon>
        <taxon>Trichostrongylidae</taxon>
        <taxon>Trichostrongylus</taxon>
    </lineage>
</organism>
<feature type="non-terminal residue" evidence="2">
    <location>
        <position position="239"/>
    </location>
</feature>
<dbReference type="EMBL" id="WIXE01009745">
    <property type="protein sequence ID" value="KAK5978179.1"/>
    <property type="molecule type" value="Genomic_DNA"/>
</dbReference>
<name>A0AAN8IKQ1_TRICO</name>
<feature type="transmembrane region" description="Helical" evidence="1">
    <location>
        <begin position="12"/>
        <end position="32"/>
    </location>
</feature>
<keyword evidence="1" id="KW-0472">Membrane</keyword>
<evidence type="ECO:0000313" key="2">
    <source>
        <dbReference type="EMBL" id="KAK5978179.1"/>
    </source>
</evidence>
<keyword evidence="1" id="KW-1133">Transmembrane helix</keyword>
<reference evidence="2 3" key="1">
    <citation type="submission" date="2019-10" db="EMBL/GenBank/DDBJ databases">
        <title>Assembly and Annotation for the nematode Trichostrongylus colubriformis.</title>
        <authorList>
            <person name="Martin J."/>
        </authorList>
    </citation>
    <scope>NUCLEOTIDE SEQUENCE [LARGE SCALE GENOMIC DNA]</scope>
    <source>
        <strain evidence="2">G859</strain>
        <tissue evidence="2">Whole worm</tissue>
    </source>
</reference>
<sequence length="239" mass="27507">MDSAEKAVEILQYFNTIVTSIVSFLVFGYIMYRIKLNHVSLTYYQNFLVVQSLVYICGSVLTLIMNQRMTLSAKEESGYPFIVLPLWLNTLITSLFIIVMSGESMLLTVFNIHRVLLFLKLGKVGHFYIVTAPLAFLCVILTGISNAFFEDIFYYCLCGYYSAILFIACTCYFILRRHFRLNFYSDMVRKAQSKLTKCFLLQIVVQTCALAMYAFTPGFYFLVSVFRLNNDITTLLKGI</sequence>
<gene>
    <name evidence="2" type="ORF">GCK32_007556</name>
</gene>
<accession>A0AAN8IKQ1</accession>
<evidence type="ECO:0000313" key="3">
    <source>
        <dbReference type="Proteomes" id="UP001331761"/>
    </source>
</evidence>